<protein>
    <submittedName>
        <fullName evidence="2">Uncharacterized protein</fullName>
    </submittedName>
</protein>
<reference evidence="2 3" key="1">
    <citation type="submission" date="2023-09" db="EMBL/GenBank/DDBJ databases">
        <title>Genomes of two closely related lineages of the louse Polyplax serrata with different host specificities.</title>
        <authorList>
            <person name="Martinu J."/>
            <person name="Tarabai H."/>
            <person name="Stefka J."/>
            <person name="Hypsa V."/>
        </authorList>
    </citation>
    <scope>NUCLEOTIDE SEQUENCE [LARGE SCALE GENOMIC DNA]</scope>
    <source>
        <strain evidence="2">98ZLc_SE</strain>
    </source>
</reference>
<evidence type="ECO:0000313" key="3">
    <source>
        <dbReference type="Proteomes" id="UP001359485"/>
    </source>
</evidence>
<keyword evidence="3" id="KW-1185">Reference proteome</keyword>
<evidence type="ECO:0000313" key="2">
    <source>
        <dbReference type="EMBL" id="KAK6617511.1"/>
    </source>
</evidence>
<feature type="region of interest" description="Disordered" evidence="1">
    <location>
        <begin position="1"/>
        <end position="26"/>
    </location>
</feature>
<feature type="compositionally biased region" description="Basic and acidic residues" evidence="1">
    <location>
        <begin position="12"/>
        <end position="24"/>
    </location>
</feature>
<dbReference type="Proteomes" id="UP001359485">
    <property type="component" value="Unassembled WGS sequence"/>
</dbReference>
<sequence>MKSFSQSTRPSKSRETSKRVDVDVGGHGVGVDGSGAVAAAAPAGGAVAVAAVRGPGVMFLAETHQSTTRLKTY</sequence>
<evidence type="ECO:0000256" key="1">
    <source>
        <dbReference type="SAM" id="MobiDB-lite"/>
    </source>
</evidence>
<comment type="caution">
    <text evidence="2">The sequence shown here is derived from an EMBL/GenBank/DDBJ whole genome shotgun (WGS) entry which is preliminary data.</text>
</comment>
<organism evidence="2 3">
    <name type="scientific">Polyplax serrata</name>
    <name type="common">Common mouse louse</name>
    <dbReference type="NCBI Taxonomy" id="468196"/>
    <lineage>
        <taxon>Eukaryota</taxon>
        <taxon>Metazoa</taxon>
        <taxon>Ecdysozoa</taxon>
        <taxon>Arthropoda</taxon>
        <taxon>Hexapoda</taxon>
        <taxon>Insecta</taxon>
        <taxon>Pterygota</taxon>
        <taxon>Neoptera</taxon>
        <taxon>Paraneoptera</taxon>
        <taxon>Psocodea</taxon>
        <taxon>Troctomorpha</taxon>
        <taxon>Phthiraptera</taxon>
        <taxon>Anoplura</taxon>
        <taxon>Polyplacidae</taxon>
        <taxon>Polyplax</taxon>
    </lineage>
</organism>
<proteinExistence type="predicted"/>
<feature type="compositionally biased region" description="Polar residues" evidence="1">
    <location>
        <begin position="1"/>
        <end position="10"/>
    </location>
</feature>
<gene>
    <name evidence="2" type="ORF">RUM44_005099</name>
</gene>
<dbReference type="EMBL" id="JAWJWF010000051">
    <property type="protein sequence ID" value="KAK6617511.1"/>
    <property type="molecule type" value="Genomic_DNA"/>
</dbReference>
<name>A0ABR1AE41_POLSC</name>
<accession>A0ABR1AE41</accession>